<sequence length="363" mass="40631">MPPPLRWGSMPRCKLGMQVASANCRGMRFQSTACRGVQLRKTAPRQPASRLWVAGPSSRRPCTPLAVPVGADRHSPNCRALSSSSTSFSVKNDTRFNPGPGERQYLQNIPREDTNGRWYFQLRERIGKCIIFGLSEAQLARAVDLVAAMSAEWEKLVLHMDEYPTDHDGLRNFTVPWGDMDSFGHVNNVRYSRYAETCRVNWVTGFAHKDPSNAEEWRSLMTKQSIGLIMAEISIRFLSPVVYPDTLNAYHKVIKLPDGPGEGDAATRSSMTLGCVIMSKKQRRIVATVTEKLVFYDYRTEKKTDAPEFALEVLRRACSDAAGAKAEAAVRIRQFREAVERLEAESWKREDAVEDLGSAGGGR</sequence>
<dbReference type="Pfam" id="PF13279">
    <property type="entry name" value="4HBT_2"/>
    <property type="match status" value="1"/>
</dbReference>
<dbReference type="InterPro" id="IPR029069">
    <property type="entry name" value="HotDog_dom_sf"/>
</dbReference>
<dbReference type="AlphaFoldDB" id="A0A4P7N2K7"/>
<protein>
    <submittedName>
        <fullName evidence="1">Uncharacterized protein</fullName>
    </submittedName>
</protein>
<dbReference type="Gene3D" id="3.10.129.10">
    <property type="entry name" value="Hotdog Thioesterase"/>
    <property type="match status" value="1"/>
</dbReference>
<dbReference type="PANTHER" id="PTHR31793">
    <property type="entry name" value="4-HYDROXYBENZOYL-COA THIOESTERASE FAMILY MEMBER"/>
    <property type="match status" value="1"/>
</dbReference>
<dbReference type="SUPFAM" id="SSF54637">
    <property type="entry name" value="Thioesterase/thiol ester dehydrase-isomerase"/>
    <property type="match status" value="1"/>
</dbReference>
<reference evidence="1 2" key="1">
    <citation type="journal article" date="2019" name="Mol. Biol. Evol.">
        <title>Blast fungal genomes show frequent chromosomal changes, gene gains and losses, and effector gene turnover.</title>
        <authorList>
            <person name="Gomez Luciano L.B."/>
            <person name="Jason Tsai I."/>
            <person name="Chuma I."/>
            <person name="Tosa Y."/>
            <person name="Chen Y.H."/>
            <person name="Li J.Y."/>
            <person name="Li M.Y."/>
            <person name="Jade Lu M.Y."/>
            <person name="Nakayashiki H."/>
            <person name="Li W.H."/>
        </authorList>
    </citation>
    <scope>NUCLEOTIDE SEQUENCE [LARGE SCALE GENOMIC DNA]</scope>
    <source>
        <strain evidence="1">MZ5-1-6</strain>
    </source>
</reference>
<dbReference type="CDD" id="cd00586">
    <property type="entry name" value="4HBT"/>
    <property type="match status" value="1"/>
</dbReference>
<dbReference type="InterPro" id="IPR050563">
    <property type="entry name" value="4-hydroxybenzoyl-CoA_TE"/>
</dbReference>
<dbReference type="PANTHER" id="PTHR31793:SF39">
    <property type="entry name" value="THIOESTERASE_THIOL ESTER DEHYDRASE-ISOMERASE"/>
    <property type="match status" value="1"/>
</dbReference>
<dbReference type="EMBL" id="CP034204">
    <property type="protein sequence ID" value="QBZ54866.1"/>
    <property type="molecule type" value="Genomic_DNA"/>
</dbReference>
<evidence type="ECO:0000313" key="1">
    <source>
        <dbReference type="EMBL" id="QBZ54866.1"/>
    </source>
</evidence>
<evidence type="ECO:0000313" key="2">
    <source>
        <dbReference type="Proteomes" id="UP000294847"/>
    </source>
</evidence>
<accession>A0A4P7N2K7</accession>
<dbReference type="GO" id="GO:0047617">
    <property type="term" value="F:fatty acyl-CoA hydrolase activity"/>
    <property type="evidence" value="ECO:0007669"/>
    <property type="project" value="TreeGrafter"/>
</dbReference>
<gene>
    <name evidence="1" type="ORF">PoMZ_10576</name>
</gene>
<name>A0A4P7N2K7_PYROR</name>
<proteinExistence type="predicted"/>
<dbReference type="Proteomes" id="UP000294847">
    <property type="component" value="Chromosome 1"/>
</dbReference>
<organism evidence="1 2">
    <name type="scientific">Pyricularia oryzae</name>
    <name type="common">Rice blast fungus</name>
    <name type="synonym">Magnaporthe oryzae</name>
    <dbReference type="NCBI Taxonomy" id="318829"/>
    <lineage>
        <taxon>Eukaryota</taxon>
        <taxon>Fungi</taxon>
        <taxon>Dikarya</taxon>
        <taxon>Ascomycota</taxon>
        <taxon>Pezizomycotina</taxon>
        <taxon>Sordariomycetes</taxon>
        <taxon>Sordariomycetidae</taxon>
        <taxon>Magnaporthales</taxon>
        <taxon>Pyriculariaceae</taxon>
        <taxon>Pyricularia</taxon>
    </lineage>
</organism>